<dbReference type="AlphaFoldDB" id="A0A0D9YQL4"/>
<dbReference type="HOGENOM" id="CLU_1818860_0_0_1"/>
<reference evidence="1" key="2">
    <citation type="submission" date="2018-05" db="EMBL/GenBank/DDBJ databases">
        <title>OgluRS3 (Oryza glumaepatula Reference Sequence Version 3).</title>
        <authorList>
            <person name="Zhang J."/>
            <person name="Kudrna D."/>
            <person name="Lee S."/>
            <person name="Talag J."/>
            <person name="Welchert J."/>
            <person name="Wing R.A."/>
        </authorList>
    </citation>
    <scope>NUCLEOTIDE SEQUENCE [LARGE SCALE GENOMIC DNA]</scope>
</reference>
<evidence type="ECO:0000313" key="1">
    <source>
        <dbReference type="EnsemblPlants" id="OGLUM02G12540.1"/>
    </source>
</evidence>
<sequence>MMSIAGRNMAQIRSADMACDQKGGLHGKELTPEGDFLVAFLRFGLLYFLLEDEQCDTLIWVDPEWHPRVQKAFEQLWHLLEEEGMKLELEMADRLPDMEISFEKKLSKQKTDDIRNWFIRTIDVVVFLLMKLFDNMYYACRC</sequence>
<organism evidence="1">
    <name type="scientific">Oryza glumipatula</name>
    <dbReference type="NCBI Taxonomy" id="40148"/>
    <lineage>
        <taxon>Eukaryota</taxon>
        <taxon>Viridiplantae</taxon>
        <taxon>Streptophyta</taxon>
        <taxon>Embryophyta</taxon>
        <taxon>Tracheophyta</taxon>
        <taxon>Spermatophyta</taxon>
        <taxon>Magnoliopsida</taxon>
        <taxon>Liliopsida</taxon>
        <taxon>Poales</taxon>
        <taxon>Poaceae</taxon>
        <taxon>BOP clade</taxon>
        <taxon>Oryzoideae</taxon>
        <taxon>Oryzeae</taxon>
        <taxon>Oryzinae</taxon>
        <taxon>Oryza</taxon>
    </lineage>
</organism>
<protein>
    <submittedName>
        <fullName evidence="1">Uncharacterized protein</fullName>
    </submittedName>
</protein>
<reference evidence="1" key="1">
    <citation type="submission" date="2015-04" db="UniProtKB">
        <authorList>
            <consortium name="EnsemblPlants"/>
        </authorList>
    </citation>
    <scope>IDENTIFICATION</scope>
</reference>
<dbReference type="Gramene" id="OGLUM02G12540.1">
    <property type="protein sequence ID" value="OGLUM02G12540.1"/>
    <property type="gene ID" value="OGLUM02G12540"/>
</dbReference>
<evidence type="ECO:0000313" key="2">
    <source>
        <dbReference type="Proteomes" id="UP000026961"/>
    </source>
</evidence>
<keyword evidence="2" id="KW-1185">Reference proteome</keyword>
<name>A0A0D9YQL4_9ORYZ</name>
<dbReference type="Proteomes" id="UP000026961">
    <property type="component" value="Chromosome 2"/>
</dbReference>
<proteinExistence type="predicted"/>
<dbReference type="EnsemblPlants" id="OGLUM02G12540.1">
    <property type="protein sequence ID" value="OGLUM02G12540.1"/>
    <property type="gene ID" value="OGLUM02G12540"/>
</dbReference>
<accession>A0A0D9YQL4</accession>